<sequence length="183" mass="20712">MSLGGNAMVSTTFLNLKTEKQAKIRKALLVEFSNQPLAKAQVAPIVKMAGIARGAFYKYFDDLADSYRYLYGVAMHDIHAAINQKVSNDSFDPQFYLNQVATFVDGVVNSRYQELIKMHLDKNESLIGEDRSQPVSELDSRQWAAMILSHQVIKTILLNPERKVQTMKRLKEVLELLDGEEMG</sequence>
<dbReference type="SUPFAM" id="SSF46689">
    <property type="entry name" value="Homeodomain-like"/>
    <property type="match status" value="1"/>
</dbReference>
<proteinExistence type="predicted"/>
<dbReference type="PATRIC" id="fig|1423739.3.peg.725"/>
<name>A0A0R1SEH0_9LACO</name>
<protein>
    <submittedName>
        <fullName evidence="1">Transcriptional regulator, TetR family</fullName>
    </submittedName>
</protein>
<dbReference type="AlphaFoldDB" id="A0A0R1SEH0"/>
<gene>
    <name evidence="1" type="ORF">FC85_GL000694</name>
</gene>
<accession>A0A0R1SEH0</accession>
<comment type="caution">
    <text evidence="1">The sequence shown here is derived from an EMBL/GenBank/DDBJ whole genome shotgun (WGS) entry which is preliminary data.</text>
</comment>
<organism evidence="1 2">
    <name type="scientific">Lentilactobacillus diolivorans DSM 14421</name>
    <dbReference type="NCBI Taxonomy" id="1423739"/>
    <lineage>
        <taxon>Bacteria</taxon>
        <taxon>Bacillati</taxon>
        <taxon>Bacillota</taxon>
        <taxon>Bacilli</taxon>
        <taxon>Lactobacillales</taxon>
        <taxon>Lactobacillaceae</taxon>
        <taxon>Lentilactobacillus</taxon>
    </lineage>
</organism>
<dbReference type="STRING" id="1423739.FC85_GL000694"/>
<reference evidence="1 2" key="1">
    <citation type="journal article" date="2015" name="Genome Announc.">
        <title>Expanding the biotechnology potential of lactobacilli through comparative genomics of 213 strains and associated genera.</title>
        <authorList>
            <person name="Sun Z."/>
            <person name="Harris H.M."/>
            <person name="McCann A."/>
            <person name="Guo C."/>
            <person name="Argimon S."/>
            <person name="Zhang W."/>
            <person name="Yang X."/>
            <person name="Jeffery I.B."/>
            <person name="Cooney J.C."/>
            <person name="Kagawa T.F."/>
            <person name="Liu W."/>
            <person name="Song Y."/>
            <person name="Salvetti E."/>
            <person name="Wrobel A."/>
            <person name="Rasinkangas P."/>
            <person name="Parkhill J."/>
            <person name="Rea M.C."/>
            <person name="O'Sullivan O."/>
            <person name="Ritari J."/>
            <person name="Douillard F.P."/>
            <person name="Paul Ross R."/>
            <person name="Yang R."/>
            <person name="Briner A.E."/>
            <person name="Felis G.E."/>
            <person name="de Vos W.M."/>
            <person name="Barrangou R."/>
            <person name="Klaenhammer T.R."/>
            <person name="Caufield P.W."/>
            <person name="Cui Y."/>
            <person name="Zhang H."/>
            <person name="O'Toole P.W."/>
        </authorList>
    </citation>
    <scope>NUCLEOTIDE SEQUENCE [LARGE SCALE GENOMIC DNA]</scope>
    <source>
        <strain evidence="1 2">DSM 14421</strain>
    </source>
</reference>
<dbReference type="Proteomes" id="UP000052013">
    <property type="component" value="Unassembled WGS sequence"/>
</dbReference>
<evidence type="ECO:0000313" key="1">
    <source>
        <dbReference type="EMBL" id="KRL64906.1"/>
    </source>
</evidence>
<dbReference type="InterPro" id="IPR009057">
    <property type="entry name" value="Homeodomain-like_sf"/>
</dbReference>
<evidence type="ECO:0000313" key="2">
    <source>
        <dbReference type="Proteomes" id="UP000052013"/>
    </source>
</evidence>
<dbReference type="EMBL" id="AZEY01000079">
    <property type="protein sequence ID" value="KRL64906.1"/>
    <property type="molecule type" value="Genomic_DNA"/>
</dbReference>
<dbReference type="Gene3D" id="1.10.357.10">
    <property type="entry name" value="Tetracycline Repressor, domain 2"/>
    <property type="match status" value="1"/>
</dbReference>